<evidence type="ECO:0000313" key="2">
    <source>
        <dbReference type="Proteomes" id="UP000299102"/>
    </source>
</evidence>
<protein>
    <submittedName>
        <fullName evidence="1">Uncharacterized protein</fullName>
    </submittedName>
</protein>
<keyword evidence="2" id="KW-1185">Reference proteome</keyword>
<proteinExistence type="predicted"/>
<evidence type="ECO:0000313" key="1">
    <source>
        <dbReference type="EMBL" id="GBP24055.1"/>
    </source>
</evidence>
<reference evidence="1 2" key="1">
    <citation type="journal article" date="2019" name="Commun. Biol.">
        <title>The bagworm genome reveals a unique fibroin gene that provides high tensile strength.</title>
        <authorList>
            <person name="Kono N."/>
            <person name="Nakamura H."/>
            <person name="Ohtoshi R."/>
            <person name="Tomita M."/>
            <person name="Numata K."/>
            <person name="Arakawa K."/>
        </authorList>
    </citation>
    <scope>NUCLEOTIDE SEQUENCE [LARGE SCALE GENOMIC DNA]</scope>
</reference>
<sequence length="144" mass="16376">MRRYKYLSLVTQLQHLKYVPYDYSRRNISYARCSVGLEGVPAPVASLIKAATSRRSEGAELRLKCLRDAFGAMSRELLAFHQDSNRNVVKRVGRRKSFVDQQVVSNGRFRNVTHRGMETARVTDNDIIKGIRLIRMHRAPAGGA</sequence>
<accession>A0A4C1UC74</accession>
<dbReference type="AlphaFoldDB" id="A0A4C1UC74"/>
<dbReference type="Proteomes" id="UP000299102">
    <property type="component" value="Unassembled WGS sequence"/>
</dbReference>
<organism evidence="1 2">
    <name type="scientific">Eumeta variegata</name>
    <name type="common">Bagworm moth</name>
    <name type="synonym">Eumeta japonica</name>
    <dbReference type="NCBI Taxonomy" id="151549"/>
    <lineage>
        <taxon>Eukaryota</taxon>
        <taxon>Metazoa</taxon>
        <taxon>Ecdysozoa</taxon>
        <taxon>Arthropoda</taxon>
        <taxon>Hexapoda</taxon>
        <taxon>Insecta</taxon>
        <taxon>Pterygota</taxon>
        <taxon>Neoptera</taxon>
        <taxon>Endopterygota</taxon>
        <taxon>Lepidoptera</taxon>
        <taxon>Glossata</taxon>
        <taxon>Ditrysia</taxon>
        <taxon>Tineoidea</taxon>
        <taxon>Psychidae</taxon>
        <taxon>Oiketicinae</taxon>
        <taxon>Eumeta</taxon>
    </lineage>
</organism>
<dbReference type="EMBL" id="BGZK01000156">
    <property type="protein sequence ID" value="GBP24055.1"/>
    <property type="molecule type" value="Genomic_DNA"/>
</dbReference>
<gene>
    <name evidence="1" type="ORF">EVAR_10156_1</name>
</gene>
<name>A0A4C1UC74_EUMVA</name>
<comment type="caution">
    <text evidence="1">The sequence shown here is derived from an EMBL/GenBank/DDBJ whole genome shotgun (WGS) entry which is preliminary data.</text>
</comment>